<reference evidence="3 4" key="1">
    <citation type="submission" date="2014-04" db="EMBL/GenBank/DDBJ databases">
        <authorList>
            <consortium name="DOE Joint Genome Institute"/>
            <person name="Kuo A."/>
            <person name="Kohler A."/>
            <person name="Nagy L.G."/>
            <person name="Floudas D."/>
            <person name="Copeland A."/>
            <person name="Barry K.W."/>
            <person name="Cichocki N."/>
            <person name="Veneault-Fourrey C."/>
            <person name="LaButti K."/>
            <person name="Lindquist E.A."/>
            <person name="Lipzen A."/>
            <person name="Lundell T."/>
            <person name="Morin E."/>
            <person name="Murat C."/>
            <person name="Sun H."/>
            <person name="Tunlid A."/>
            <person name="Henrissat B."/>
            <person name="Grigoriev I.V."/>
            <person name="Hibbett D.S."/>
            <person name="Martin F."/>
            <person name="Nordberg H.P."/>
            <person name="Cantor M.N."/>
            <person name="Hua S.X."/>
        </authorList>
    </citation>
    <scope>NUCLEOTIDE SEQUENCE [LARGE SCALE GENOMIC DNA]</scope>
    <source>
        <strain evidence="3 4">Foug A</strain>
    </source>
</reference>
<dbReference type="GO" id="GO:0016787">
    <property type="term" value="F:hydrolase activity"/>
    <property type="evidence" value="ECO:0007669"/>
    <property type="project" value="UniProtKB-KW"/>
</dbReference>
<gene>
    <name evidence="3" type="ORF">SCLCIDRAFT_94547</name>
</gene>
<evidence type="ECO:0000313" key="3">
    <source>
        <dbReference type="EMBL" id="KIM53309.1"/>
    </source>
</evidence>
<dbReference type="PANTHER" id="PTHR41814">
    <property type="entry name" value="EXPRESSED PROTEIN"/>
    <property type="match status" value="1"/>
</dbReference>
<dbReference type="STRING" id="1036808.A0A0C3DA91"/>
<dbReference type="InParanoid" id="A0A0C3DA91"/>
<dbReference type="Proteomes" id="UP000053989">
    <property type="component" value="Unassembled WGS sequence"/>
</dbReference>
<evidence type="ECO:0000256" key="1">
    <source>
        <dbReference type="ARBA" id="ARBA00022801"/>
    </source>
</evidence>
<dbReference type="Gene3D" id="1.50.10.10">
    <property type="match status" value="1"/>
</dbReference>
<name>A0A0C3DA91_9AGAM</name>
<dbReference type="InterPro" id="IPR008928">
    <property type="entry name" value="6-hairpin_glycosidase_sf"/>
</dbReference>
<dbReference type="PANTHER" id="PTHR41814:SF1">
    <property type="entry name" value="CELLULASE"/>
    <property type="match status" value="1"/>
</dbReference>
<dbReference type="GO" id="GO:0005975">
    <property type="term" value="P:carbohydrate metabolic process"/>
    <property type="evidence" value="ECO:0007669"/>
    <property type="project" value="InterPro"/>
</dbReference>
<dbReference type="SUPFAM" id="SSF48208">
    <property type="entry name" value="Six-hairpin glycosidases"/>
    <property type="match status" value="1"/>
</dbReference>
<feature type="compositionally biased region" description="Low complexity" evidence="2">
    <location>
        <begin position="334"/>
        <end position="343"/>
    </location>
</feature>
<reference evidence="4" key="2">
    <citation type="submission" date="2015-01" db="EMBL/GenBank/DDBJ databases">
        <title>Evolutionary Origins and Diversification of the Mycorrhizal Mutualists.</title>
        <authorList>
            <consortium name="DOE Joint Genome Institute"/>
            <consortium name="Mycorrhizal Genomics Consortium"/>
            <person name="Kohler A."/>
            <person name="Kuo A."/>
            <person name="Nagy L.G."/>
            <person name="Floudas D."/>
            <person name="Copeland A."/>
            <person name="Barry K.W."/>
            <person name="Cichocki N."/>
            <person name="Veneault-Fourrey C."/>
            <person name="LaButti K."/>
            <person name="Lindquist E.A."/>
            <person name="Lipzen A."/>
            <person name="Lundell T."/>
            <person name="Morin E."/>
            <person name="Murat C."/>
            <person name="Riley R."/>
            <person name="Ohm R."/>
            <person name="Sun H."/>
            <person name="Tunlid A."/>
            <person name="Henrissat B."/>
            <person name="Grigoriev I.V."/>
            <person name="Hibbett D.S."/>
            <person name="Martin F."/>
        </authorList>
    </citation>
    <scope>NUCLEOTIDE SEQUENCE [LARGE SCALE GENOMIC DNA]</scope>
    <source>
        <strain evidence="4">Foug A</strain>
    </source>
</reference>
<dbReference type="OrthoDB" id="4138492at2759"/>
<dbReference type="HOGENOM" id="CLU_037534_0_0_1"/>
<feature type="non-terminal residue" evidence="3">
    <location>
        <position position="1"/>
    </location>
</feature>
<keyword evidence="4" id="KW-1185">Reference proteome</keyword>
<proteinExistence type="predicted"/>
<dbReference type="InterPro" id="IPR010905">
    <property type="entry name" value="Glyco_hydro_88"/>
</dbReference>
<accession>A0A0C3DA91</accession>
<dbReference type="InterPro" id="IPR012341">
    <property type="entry name" value="6hp_glycosidase-like_sf"/>
</dbReference>
<feature type="non-terminal residue" evidence="3">
    <location>
        <position position="431"/>
    </location>
</feature>
<sequence>SQSFSRTDINVVSWRLAEGATHSWEYGTRAQALLELNAPLYSVFSPTPIPPPSEVPSDLTGPLSDVFTIAHTIVANCPYSNGNITGPQPLISDGSAGDPASIGVSVLLANWTGQERVDGLDYAGAAKDQLEFLLTNVSRTSDGAISHRTDQTQLWSDSVYMVPPFLAYYGAMTSNQTLLQEAYNQIKLYRKYLRDKSANNLWKHIELGSYGTDNGHWSTGNAWAAAGILRVLSIIKQSEFASSMKSQQRDLTNWVQEIHDGMYLHLDPSGLFHNYADDPSTFMDASSTALLASTVYRLSLLWGVHKHLPAAELCRRALSAPTGSTVDVSTSLISSVSEPTPTSSSPPPSSTASGTPGMLHLTSDGWLTPVVDPYDVSNQGQTSPEGQAFILTMHAAWRDWVEDGSQGANDAMDTLSPSGSRTVMQALVAGI</sequence>
<dbReference type="AlphaFoldDB" id="A0A0C3DA91"/>
<evidence type="ECO:0000313" key="4">
    <source>
        <dbReference type="Proteomes" id="UP000053989"/>
    </source>
</evidence>
<keyword evidence="1" id="KW-0378">Hydrolase</keyword>
<dbReference type="EMBL" id="KN822184">
    <property type="protein sequence ID" value="KIM53309.1"/>
    <property type="molecule type" value="Genomic_DNA"/>
</dbReference>
<protein>
    <recommendedName>
        <fullName evidence="5">Glycoside hydrolase family 105 protein</fullName>
    </recommendedName>
</protein>
<evidence type="ECO:0000256" key="2">
    <source>
        <dbReference type="SAM" id="MobiDB-lite"/>
    </source>
</evidence>
<feature type="region of interest" description="Disordered" evidence="2">
    <location>
        <begin position="329"/>
        <end position="358"/>
    </location>
</feature>
<dbReference type="Pfam" id="PF07470">
    <property type="entry name" value="Glyco_hydro_88"/>
    <property type="match status" value="1"/>
</dbReference>
<evidence type="ECO:0008006" key="5">
    <source>
        <dbReference type="Google" id="ProtNLM"/>
    </source>
</evidence>
<organism evidence="3 4">
    <name type="scientific">Scleroderma citrinum Foug A</name>
    <dbReference type="NCBI Taxonomy" id="1036808"/>
    <lineage>
        <taxon>Eukaryota</taxon>
        <taxon>Fungi</taxon>
        <taxon>Dikarya</taxon>
        <taxon>Basidiomycota</taxon>
        <taxon>Agaricomycotina</taxon>
        <taxon>Agaricomycetes</taxon>
        <taxon>Agaricomycetidae</taxon>
        <taxon>Boletales</taxon>
        <taxon>Sclerodermatineae</taxon>
        <taxon>Sclerodermataceae</taxon>
        <taxon>Scleroderma</taxon>
    </lineage>
</organism>